<feature type="compositionally biased region" description="Basic and acidic residues" evidence="1">
    <location>
        <begin position="324"/>
        <end position="353"/>
    </location>
</feature>
<feature type="compositionally biased region" description="Low complexity" evidence="1">
    <location>
        <begin position="11"/>
        <end position="24"/>
    </location>
</feature>
<gene>
    <name evidence="2" type="primary">28953805</name>
</gene>
<feature type="region of interest" description="Disordered" evidence="1">
    <location>
        <begin position="1"/>
        <end position="118"/>
    </location>
</feature>
<evidence type="ECO:0000313" key="3">
    <source>
        <dbReference type="Proteomes" id="UP000002489"/>
    </source>
</evidence>
<reference evidence="3" key="1">
    <citation type="journal article" date="2012" name="Mol. Plant Microbe Interact.">
        <title>A highly conserved effector in Fusarium oxysporum is required for full virulence on Arabidopsis.</title>
        <authorList>
            <person name="Thatcher L.F."/>
            <person name="Gardiner D.M."/>
            <person name="Kazan K."/>
            <person name="Manners J."/>
        </authorList>
    </citation>
    <scope>NUCLEOTIDE SEQUENCE [LARGE SCALE GENOMIC DNA]</scope>
    <source>
        <strain evidence="3">Fo5176</strain>
    </source>
</reference>
<dbReference type="VEuPathDB" id="FungiDB:FOXG_12473"/>
<accession>A0A0D2Y857</accession>
<dbReference type="EnsemblFungi" id="FOXG_12473T0">
    <property type="protein sequence ID" value="FOXG_12473P0"/>
    <property type="gene ID" value="FOXG_12473"/>
</dbReference>
<feature type="region of interest" description="Disordered" evidence="1">
    <location>
        <begin position="324"/>
        <end position="368"/>
    </location>
</feature>
<proteinExistence type="predicted"/>
<reference evidence="2" key="2">
    <citation type="submission" date="2025-05" db="UniProtKB">
        <authorList>
            <consortium name="EnsemblFungi"/>
        </authorList>
    </citation>
    <scope>IDENTIFICATION</scope>
    <source>
        <strain evidence="2">4287 / CBS 123668 / FGSC 9935 / NRRL 34936</strain>
    </source>
</reference>
<name>A0A0D2Y857_FUSOF</name>
<dbReference type="EnsemblFungi" id="FOXG_14065T0">
    <property type="protein sequence ID" value="FOXG_14065P0"/>
    <property type="gene ID" value="FOXG_14065"/>
</dbReference>
<organism evidence="2 3">
    <name type="scientific">Fusarium oxysporum (strain Fo5176)</name>
    <name type="common">Fusarium vascular wilt</name>
    <dbReference type="NCBI Taxonomy" id="660025"/>
    <lineage>
        <taxon>Eukaryota</taxon>
        <taxon>Fungi</taxon>
        <taxon>Dikarya</taxon>
        <taxon>Ascomycota</taxon>
        <taxon>Pezizomycotina</taxon>
        <taxon>Sordariomycetes</taxon>
        <taxon>Hypocreomycetidae</taxon>
        <taxon>Hypocreales</taxon>
        <taxon>Nectriaceae</taxon>
        <taxon>Fusarium</taxon>
        <taxon>Fusarium oxysporum species complex</taxon>
    </lineage>
</organism>
<dbReference type="VEuPathDB" id="FungiDB:FOXG_14065"/>
<evidence type="ECO:0000256" key="1">
    <source>
        <dbReference type="SAM" id="MobiDB-lite"/>
    </source>
</evidence>
<sequence>MAQPKTGGRSGRNTRSATAAANAGIEKLPAGRVGAKANKAGDSPEDQPKNVEDVDMDEAPPINEPTESVSDSPAQTNGPSQANSASTESTPANDNGPPDDDDPDEVVPLTKSPNIHSLTEQMEKTRIEQKDEECLAIVTVQGGNKRKIVGFGPRKLRDYAMVRWKSRDKLMNYTMTEDEKKLEVHPIEWKERRSRGDEMIALGGVAMVEDISLLIPKDGQSWPPPSIRILVKWKKRGEDETTTSWETPEVVKKAWCPNLKPPIKPGEAELNSTRKSGRICKNDKAVTILKDIPVGLQVLKKGQQITNLQYAVIDAAVRCRKRYNDSSASKDEGGIADRHATPDLTRNDNRDSTPKAALDTVVKVEGAR</sequence>
<protein>
    <recommendedName>
        <fullName evidence="4">Chromo domain-containing protein</fullName>
    </recommendedName>
</protein>
<dbReference type="AlphaFoldDB" id="A0A0D2Y857"/>
<evidence type="ECO:0000313" key="2">
    <source>
        <dbReference type="EnsemblFungi" id="FOXG_12473P0"/>
    </source>
</evidence>
<feature type="compositionally biased region" description="Polar residues" evidence="1">
    <location>
        <begin position="65"/>
        <end position="93"/>
    </location>
</feature>
<dbReference type="Proteomes" id="UP000002489">
    <property type="component" value="Unassembled WGS sequence"/>
</dbReference>
<evidence type="ECO:0008006" key="4">
    <source>
        <dbReference type="Google" id="ProtNLM"/>
    </source>
</evidence>